<dbReference type="InterPro" id="IPR052774">
    <property type="entry name" value="Celegans_DevNeuronal_Protein"/>
</dbReference>
<reference evidence="4 5" key="2">
    <citation type="journal article" date="2011" name="PLoS Genet.">
        <title>Caenorhabditis briggsae recombinant inbred line genotypes reveal inter-strain incompatibility and the evolution of recombination.</title>
        <authorList>
            <person name="Ross J.A."/>
            <person name="Koboldt D.C."/>
            <person name="Staisch J.E."/>
            <person name="Chamberlin H.M."/>
            <person name="Gupta B.P."/>
            <person name="Miller R.D."/>
            <person name="Baird S.E."/>
            <person name="Haag E.S."/>
        </authorList>
    </citation>
    <scope>NUCLEOTIDE SEQUENCE [LARGE SCALE GENOMIC DNA]</scope>
    <source>
        <strain evidence="4 5">AF16</strain>
    </source>
</reference>
<dbReference type="InParanoid" id="A8Y0T3"/>
<dbReference type="SMART" id="SM00473">
    <property type="entry name" value="PAN_AP"/>
    <property type="match status" value="4"/>
</dbReference>
<dbReference type="HOGENOM" id="CLU_014497_0_0_1"/>
<sequence>MKSSSRCSAPNATTYLRSEGTRLMEFSTKVLKDVTLNECANACSNSLAAEECLSFEYDASILQCSHHSDDGQPFGASVLAKASQTISFFQQICLLEEAVCNAPYSFERYPQSVLIGHAMKVITVDGLSDCLSKCALSQKTYNFLCKSAIYYYETGECIMNRDSKFIYPKLFRTNILDTLVDYFENNCADVSCRSSETLHWVRTEEYLIDESKDVIVESSDAQECNQLCQSNKIGEERFPCKAFAYSNSKQECHLTAESSYVGHSTFSLRDLISNRYGSEGDKRFNLAPLNSGEYFEKYCLPTNLQCIEASFELVANRMMTSAYKTISALSQHECLSQCMKDGARCSSATYFYMDDECQLSDISQFSRPNEFVVANFTDYFDKICDPTDPKIMITTPETPPELIQNSVDEPETTSQKSVAQGAANFEVSTTGNSVEFEDDNLLKDNQAIEAVHGVTTTTNLGDRRETKAEVEGTVIDDADDFSREIEDSREKSPLTSSEESEGRVKARLSTECRMSGISVAIKFAAPTSGTIYIKDHFSSCRQPFSNSTFAELHIPFPTEDDSKCGGIESEPHKWEYNVVVERNDMKTPSLVTTKDKTFQVTCDFSKIADKNQLAALKPKVEGDLKSEKILMEIVRNGQAVTTVPLGAEVSLRWTGEDFLTHRSFRKSWILYKRMYCRTCRRSTTPSGTSQDHLSRVTKFKKKLFSTPIFSRCPEEKVRNRLLHDPVVKKDDVYSTKMKVFRFDGSRRVRIKCSIDVCVETCPPVSFYKKF</sequence>
<protein>
    <submittedName>
        <fullName evidence="4">Protein CBG21662</fullName>
    </submittedName>
</protein>
<feature type="compositionally biased region" description="Basic and acidic residues" evidence="1">
    <location>
        <begin position="480"/>
        <end position="492"/>
    </location>
</feature>
<dbReference type="SUPFAM" id="SSF57414">
    <property type="entry name" value="Hairpin loop containing domain-like"/>
    <property type="match status" value="4"/>
</dbReference>
<evidence type="ECO:0000259" key="2">
    <source>
        <dbReference type="PROSITE" id="PS50948"/>
    </source>
</evidence>
<evidence type="ECO:0000313" key="6">
    <source>
        <dbReference type="WormBase" id="CBG21662"/>
    </source>
</evidence>
<dbReference type="InterPro" id="IPR003609">
    <property type="entry name" value="Pan_app"/>
</dbReference>
<dbReference type="Proteomes" id="UP000008549">
    <property type="component" value="Unassembled WGS sequence"/>
</dbReference>
<keyword evidence="5" id="KW-1185">Reference proteome</keyword>
<dbReference type="PROSITE" id="PS51034">
    <property type="entry name" value="ZP_2"/>
    <property type="match status" value="1"/>
</dbReference>
<evidence type="ECO:0000256" key="1">
    <source>
        <dbReference type="SAM" id="MobiDB-lite"/>
    </source>
</evidence>
<dbReference type="STRING" id="6238.A8Y0T3"/>
<dbReference type="OMA" id="TGECILN"/>
<dbReference type="PANTHER" id="PTHR47327">
    <property type="entry name" value="FI18240P1-RELATED"/>
    <property type="match status" value="1"/>
</dbReference>
<accession>A8Y0T3</accession>
<dbReference type="Gene3D" id="3.50.4.10">
    <property type="entry name" value="Hepatocyte Growth Factor"/>
    <property type="match status" value="4"/>
</dbReference>
<dbReference type="PANTHER" id="PTHR47327:SF18">
    <property type="entry name" value="PAN DOMAIN PROTEIN"/>
    <property type="match status" value="1"/>
</dbReference>
<dbReference type="GO" id="GO:0009653">
    <property type="term" value="P:anatomical structure morphogenesis"/>
    <property type="evidence" value="ECO:0000318"/>
    <property type="project" value="GO_Central"/>
</dbReference>
<evidence type="ECO:0000259" key="3">
    <source>
        <dbReference type="PROSITE" id="PS51034"/>
    </source>
</evidence>
<dbReference type="EMBL" id="HE601000">
    <property type="protein sequence ID" value="CAP38503.2"/>
    <property type="molecule type" value="Genomic_DNA"/>
</dbReference>
<dbReference type="CDD" id="cd01099">
    <property type="entry name" value="PAN_AP_HGF"/>
    <property type="match status" value="2"/>
</dbReference>
<dbReference type="AlphaFoldDB" id="A8Y0T3"/>
<feature type="domain" description="Apple" evidence="2">
    <location>
        <begin position="100"/>
        <end position="187"/>
    </location>
</feature>
<gene>
    <name evidence="6" type="primary">cutl-17</name>
    <name evidence="4 6" type="ORF">CBG21662</name>
    <name evidence="4" type="ORF">CBG_21662</name>
</gene>
<reference evidence="4 5" key="1">
    <citation type="journal article" date="2003" name="PLoS Biol.">
        <title>The genome sequence of Caenorhabditis briggsae: a platform for comparative genomics.</title>
        <authorList>
            <person name="Stein L.D."/>
            <person name="Bao Z."/>
            <person name="Blasiar D."/>
            <person name="Blumenthal T."/>
            <person name="Brent M.R."/>
            <person name="Chen N."/>
            <person name="Chinwalla A."/>
            <person name="Clarke L."/>
            <person name="Clee C."/>
            <person name="Coghlan A."/>
            <person name="Coulson A."/>
            <person name="D'Eustachio P."/>
            <person name="Fitch D.H."/>
            <person name="Fulton L.A."/>
            <person name="Fulton R.E."/>
            <person name="Griffiths-Jones S."/>
            <person name="Harris T.W."/>
            <person name="Hillier L.W."/>
            <person name="Kamath R."/>
            <person name="Kuwabara P.E."/>
            <person name="Mardis E.R."/>
            <person name="Marra M.A."/>
            <person name="Miner T.L."/>
            <person name="Minx P."/>
            <person name="Mullikin J.C."/>
            <person name="Plumb R.W."/>
            <person name="Rogers J."/>
            <person name="Schein J.E."/>
            <person name="Sohrmann M."/>
            <person name="Spieth J."/>
            <person name="Stajich J.E."/>
            <person name="Wei C."/>
            <person name="Willey D."/>
            <person name="Wilson R.K."/>
            <person name="Durbin R."/>
            <person name="Waterston R.H."/>
        </authorList>
    </citation>
    <scope>NUCLEOTIDE SEQUENCE [LARGE SCALE GENOMIC DNA]</scope>
    <source>
        <strain evidence="4 5">AF16</strain>
    </source>
</reference>
<feature type="domain" description="Apple" evidence="2">
    <location>
        <begin position="7"/>
        <end position="93"/>
    </location>
</feature>
<dbReference type="PROSITE" id="PS50948">
    <property type="entry name" value="PAN"/>
    <property type="match status" value="4"/>
</dbReference>
<feature type="domain" description="ZP" evidence="3">
    <location>
        <begin position="511"/>
        <end position="770"/>
    </location>
</feature>
<dbReference type="eggNOG" id="ENOG502QVYN">
    <property type="taxonomic scope" value="Eukaryota"/>
</dbReference>
<evidence type="ECO:0000313" key="4">
    <source>
        <dbReference type="EMBL" id="CAP38503.2"/>
    </source>
</evidence>
<name>A8Y0T3_CAEBR</name>
<feature type="region of interest" description="Disordered" evidence="1">
    <location>
        <begin position="476"/>
        <end position="505"/>
    </location>
</feature>
<dbReference type="Pfam" id="PF00024">
    <property type="entry name" value="PAN_1"/>
    <property type="match status" value="4"/>
</dbReference>
<feature type="domain" description="Apple" evidence="2">
    <location>
        <begin position="306"/>
        <end position="384"/>
    </location>
</feature>
<dbReference type="InterPro" id="IPR001507">
    <property type="entry name" value="ZP_dom"/>
</dbReference>
<dbReference type="WormBase" id="CBG21662">
    <property type="protein sequence ID" value="CBP42046"/>
    <property type="gene ID" value="WBGene00040368"/>
    <property type="gene designation" value="Cbr-cutl-17"/>
</dbReference>
<evidence type="ECO:0000313" key="5">
    <source>
        <dbReference type="Proteomes" id="UP000008549"/>
    </source>
</evidence>
<organism evidence="4 5">
    <name type="scientific">Caenorhabditis briggsae</name>
    <dbReference type="NCBI Taxonomy" id="6238"/>
    <lineage>
        <taxon>Eukaryota</taxon>
        <taxon>Metazoa</taxon>
        <taxon>Ecdysozoa</taxon>
        <taxon>Nematoda</taxon>
        <taxon>Chromadorea</taxon>
        <taxon>Rhabditida</taxon>
        <taxon>Rhabditina</taxon>
        <taxon>Rhabditomorpha</taxon>
        <taxon>Rhabditoidea</taxon>
        <taxon>Rhabditidae</taxon>
        <taxon>Peloderinae</taxon>
        <taxon>Caenorhabditis</taxon>
    </lineage>
</organism>
<proteinExistence type="predicted"/>
<feature type="domain" description="Apple" evidence="2">
    <location>
        <begin position="192"/>
        <end position="299"/>
    </location>
</feature>